<evidence type="ECO:0000256" key="1">
    <source>
        <dbReference type="SAM" id="MobiDB-lite"/>
    </source>
</evidence>
<dbReference type="AlphaFoldDB" id="A0A1J1IWH0"/>
<dbReference type="Pfam" id="PF10217">
    <property type="entry name" value="DUF2039"/>
    <property type="match status" value="1"/>
</dbReference>
<dbReference type="OrthoDB" id="250548at2759"/>
<evidence type="ECO:0000313" key="2">
    <source>
        <dbReference type="EMBL" id="CRL04034.1"/>
    </source>
</evidence>
<dbReference type="Proteomes" id="UP000183832">
    <property type="component" value="Unassembled WGS sequence"/>
</dbReference>
<feature type="region of interest" description="Disordered" evidence="1">
    <location>
        <begin position="190"/>
        <end position="214"/>
    </location>
</feature>
<dbReference type="PANTHER" id="PTHR22876:SF5">
    <property type="entry name" value="CHROMOSOME 9 OPEN READING FRAME 85"/>
    <property type="match status" value="1"/>
</dbReference>
<dbReference type="EMBL" id="CVRI01000061">
    <property type="protein sequence ID" value="CRL04034.1"/>
    <property type="molecule type" value="Genomic_DNA"/>
</dbReference>
<proteinExistence type="predicted"/>
<feature type="compositionally biased region" description="Basic and acidic residues" evidence="1">
    <location>
        <begin position="1"/>
        <end position="10"/>
    </location>
</feature>
<dbReference type="PANTHER" id="PTHR22876">
    <property type="entry name" value="ZGC:101016"/>
    <property type="match status" value="1"/>
</dbReference>
<sequence length="214" mass="25309">MSSKRGDCQRKRPQRHQNSTSFKNDLHDTSDRIKKLNAMSINEVCQKCHDVIQWKIKYRKYKALTQPRACTKCNERKVKKAYHVLCRDCAISSKKCAKCLKSESEVPIIPSEPTDEEKLRLDIEMKQLIKSLPERKRRTFLRFMHGKKKKKNKDCDDEEIEEESQVKKVPTRDELLMKLEKLKVGTDEEFYDGVIDENDESWNSEDYSSDDEEE</sequence>
<protein>
    <submittedName>
        <fullName evidence="2">CLUMA_CG017150, isoform A</fullName>
    </submittedName>
</protein>
<evidence type="ECO:0000313" key="3">
    <source>
        <dbReference type="Proteomes" id="UP000183832"/>
    </source>
</evidence>
<feature type="region of interest" description="Disordered" evidence="1">
    <location>
        <begin position="1"/>
        <end position="28"/>
    </location>
</feature>
<keyword evidence="3" id="KW-1185">Reference proteome</keyword>
<dbReference type="InterPro" id="IPR019351">
    <property type="entry name" value="DUF2039"/>
</dbReference>
<organism evidence="2 3">
    <name type="scientific">Clunio marinus</name>
    <dbReference type="NCBI Taxonomy" id="568069"/>
    <lineage>
        <taxon>Eukaryota</taxon>
        <taxon>Metazoa</taxon>
        <taxon>Ecdysozoa</taxon>
        <taxon>Arthropoda</taxon>
        <taxon>Hexapoda</taxon>
        <taxon>Insecta</taxon>
        <taxon>Pterygota</taxon>
        <taxon>Neoptera</taxon>
        <taxon>Endopterygota</taxon>
        <taxon>Diptera</taxon>
        <taxon>Nematocera</taxon>
        <taxon>Chironomoidea</taxon>
        <taxon>Chironomidae</taxon>
        <taxon>Clunio</taxon>
    </lineage>
</organism>
<gene>
    <name evidence="2" type="ORF">CLUMA_CG017150</name>
</gene>
<reference evidence="2 3" key="1">
    <citation type="submission" date="2015-04" db="EMBL/GenBank/DDBJ databases">
        <authorList>
            <person name="Syromyatnikov M.Y."/>
            <person name="Popov V.N."/>
        </authorList>
    </citation>
    <scope>NUCLEOTIDE SEQUENCE [LARGE SCALE GENOMIC DNA]</scope>
</reference>
<accession>A0A1J1IWH0</accession>
<name>A0A1J1IWH0_9DIPT</name>